<dbReference type="KEGG" id="mym:A176_005285"/>
<evidence type="ECO:0008006" key="3">
    <source>
        <dbReference type="Google" id="ProtNLM"/>
    </source>
</evidence>
<proteinExistence type="predicted"/>
<dbReference type="STRING" id="1297742.A176_005285"/>
<dbReference type="PATRIC" id="fig|1297742.4.peg.5368"/>
<reference evidence="1 2" key="1">
    <citation type="journal article" date="2016" name="PLoS ONE">
        <title>Complete Genome Sequence and Comparative Genomics of a Novel Myxobacterium Myxococcus hansupus.</title>
        <authorList>
            <person name="Sharma G."/>
            <person name="Narwani T."/>
            <person name="Subramanian S."/>
        </authorList>
    </citation>
    <scope>NUCLEOTIDE SEQUENCE [LARGE SCALE GENOMIC DNA]</scope>
    <source>
        <strain evidence="2">mixupus</strain>
    </source>
</reference>
<dbReference type="EMBL" id="CP012109">
    <property type="protein sequence ID" value="AKQ68373.1"/>
    <property type="molecule type" value="Genomic_DNA"/>
</dbReference>
<gene>
    <name evidence="1" type="ORF">A176_005285</name>
</gene>
<keyword evidence="2" id="KW-1185">Reference proteome</keyword>
<dbReference type="AlphaFoldDB" id="A0A0H4X3A3"/>
<dbReference type="eggNOG" id="ENOG502Z9IN">
    <property type="taxonomic scope" value="Bacteria"/>
</dbReference>
<sequence>MKPTPGDIFAVHHPRLDAYTAVQVTGLNVSGKRESASVLALDWVGPALPDAAEVAAMKPAHFNFYFWKDHRIHVWTSAEVPRGYIHVGHREPLVVEEVNSYANWPSGGAVYSQRRWEARPKAERDLFKQLQAEPDKSVLFKIGDREVNRSTQRLDTDRLAAVPDLSVFEQLPLLTTVNADAPIPGLFDFIRGRPFVDESSVTNHGERVVDLRGAQLTRLVLDATGLQELHLNDGLDFLSLVGQVSPELKIHGEADGHWLTLSTSTSAASCSGLDALDSLYVTSARDVDAASIVQRFPHLTELRLWGAPGSLRNAAALAALSGLKMLTLKDMFGMSPDDFPGAEHFPKLGKLWLTSIPAEVAAKVKKDYKAATRDGLDLSVTQPRKAEWLAENLDNPFRTWDGAENITSAQAKKAAALYRQARSASLKAASEEAGAALVAALTPVVTAYAEGFNTLDKRRAFIFTEEREHIYVALVGIFDAVEEKLRATEGAPAPSLDREALVTVFDSIRDF</sequence>
<evidence type="ECO:0000313" key="1">
    <source>
        <dbReference type="EMBL" id="AKQ68373.1"/>
    </source>
</evidence>
<dbReference type="RefSeq" id="WP_002639239.1">
    <property type="nucleotide sequence ID" value="NZ_CP012109.1"/>
</dbReference>
<name>A0A0H4X3A3_9BACT</name>
<evidence type="ECO:0000313" key="2">
    <source>
        <dbReference type="Proteomes" id="UP000009026"/>
    </source>
</evidence>
<organism evidence="1 2">
    <name type="scientific">Pseudomyxococcus hansupus</name>
    <dbReference type="NCBI Taxonomy" id="1297742"/>
    <lineage>
        <taxon>Bacteria</taxon>
        <taxon>Pseudomonadati</taxon>
        <taxon>Myxococcota</taxon>
        <taxon>Myxococcia</taxon>
        <taxon>Myxococcales</taxon>
        <taxon>Cystobacterineae</taxon>
        <taxon>Myxococcaceae</taxon>
        <taxon>Pseudomyxococcus</taxon>
    </lineage>
</organism>
<dbReference type="Proteomes" id="UP000009026">
    <property type="component" value="Chromosome"/>
</dbReference>
<protein>
    <recommendedName>
        <fullName evidence="3">Gliding motility protein</fullName>
    </recommendedName>
</protein>
<accession>A0A0H4X3A3</accession>
<dbReference type="OrthoDB" id="6556030at2"/>